<organism evidence="5 6">
    <name type="scientific">Mycena chlorophos</name>
    <name type="common">Agaric fungus</name>
    <name type="synonym">Agaricus chlorophos</name>
    <dbReference type="NCBI Taxonomy" id="658473"/>
    <lineage>
        <taxon>Eukaryota</taxon>
        <taxon>Fungi</taxon>
        <taxon>Dikarya</taxon>
        <taxon>Basidiomycota</taxon>
        <taxon>Agaricomycotina</taxon>
        <taxon>Agaricomycetes</taxon>
        <taxon>Agaricomycetidae</taxon>
        <taxon>Agaricales</taxon>
        <taxon>Marasmiineae</taxon>
        <taxon>Mycenaceae</taxon>
        <taxon>Mycena</taxon>
    </lineage>
</organism>
<accession>A0A8H6RYS1</accession>
<reference evidence="5" key="1">
    <citation type="submission" date="2020-05" db="EMBL/GenBank/DDBJ databases">
        <title>Mycena genomes resolve the evolution of fungal bioluminescence.</title>
        <authorList>
            <person name="Tsai I.J."/>
        </authorList>
    </citation>
    <scope>NUCLEOTIDE SEQUENCE</scope>
    <source>
        <strain evidence="5">110903Hualien_Pintung</strain>
    </source>
</reference>
<feature type="domain" description="C3H1-type" evidence="4">
    <location>
        <begin position="340"/>
        <end position="368"/>
    </location>
</feature>
<keyword evidence="6" id="KW-1185">Reference proteome</keyword>
<feature type="region of interest" description="Disordered" evidence="3">
    <location>
        <begin position="263"/>
        <end position="297"/>
    </location>
</feature>
<evidence type="ECO:0000256" key="3">
    <source>
        <dbReference type="SAM" id="MobiDB-lite"/>
    </source>
</evidence>
<dbReference type="Pfam" id="PF25540">
    <property type="entry name" value="DUF7923"/>
    <property type="match status" value="1"/>
</dbReference>
<feature type="coiled-coil region" evidence="2">
    <location>
        <begin position="10"/>
        <end position="72"/>
    </location>
</feature>
<protein>
    <recommendedName>
        <fullName evidence="4">C3H1-type domain-containing protein</fullName>
    </recommendedName>
</protein>
<keyword evidence="2" id="KW-0175">Coiled coil</keyword>
<dbReference type="InterPro" id="IPR057683">
    <property type="entry name" value="DUF7923"/>
</dbReference>
<keyword evidence="1" id="KW-0862">Zinc</keyword>
<feature type="zinc finger region" description="C3H1-type" evidence="1">
    <location>
        <begin position="300"/>
        <end position="328"/>
    </location>
</feature>
<evidence type="ECO:0000256" key="2">
    <source>
        <dbReference type="SAM" id="Coils"/>
    </source>
</evidence>
<dbReference type="InterPro" id="IPR000571">
    <property type="entry name" value="Znf_CCCH"/>
</dbReference>
<name>A0A8H6RYS1_MYCCL</name>
<dbReference type="Gene3D" id="4.10.1000.10">
    <property type="entry name" value="Zinc finger, CCCH-type"/>
    <property type="match status" value="1"/>
</dbReference>
<proteinExistence type="predicted"/>
<feature type="compositionally biased region" description="Polar residues" evidence="3">
    <location>
        <begin position="273"/>
        <end position="282"/>
    </location>
</feature>
<keyword evidence="1" id="KW-0479">Metal-binding</keyword>
<evidence type="ECO:0000256" key="1">
    <source>
        <dbReference type="PROSITE-ProRule" id="PRU00723"/>
    </source>
</evidence>
<feature type="domain" description="C3H1-type" evidence="4">
    <location>
        <begin position="300"/>
        <end position="328"/>
    </location>
</feature>
<dbReference type="AlphaFoldDB" id="A0A8H6RYS1"/>
<sequence>MDLHPIALCLENLKDEVTTLVQNESTLKETVDKLQTELSAFKRAYSDVDAELRAAKLALDEAEVQNAQLKDESARRHGMGNRVVMLIDGDGAIFSTQLIAQGHKGGHAAALRLADYTTQTLIENYGQRAYQLWVYVFFNKQGLLTTFRRSGLASMTGKFDEFVIGFNEATERFLMVDVGGAKEAADAKLKGYLEDEIRLSETFKVIFGGCHDNGYVANLHSQITAGFKDKLIMLKSYDEIAFGIEALELPTLTIPELFMPRKLSDQQQQQQQTAVKSPQNASFALPGTPREMDPKLPVTKQKPAPCIAFYLKKGCSAGSSCSFCHDYVLTPAQRDEFRKAVKKVPCPVANKGKQCHFGEECCYGHVCPTQANCFFLKKGTCRFKHESMHTNPA</sequence>
<dbReference type="GO" id="GO:0008270">
    <property type="term" value="F:zinc ion binding"/>
    <property type="evidence" value="ECO:0007669"/>
    <property type="project" value="UniProtKB-KW"/>
</dbReference>
<dbReference type="PANTHER" id="PTHR37543:SF1">
    <property type="entry name" value="CCCH ZINC FINGER DNA BINDING PROTEIN (AFU_ORTHOLOGUE AFUA_5G12760)"/>
    <property type="match status" value="1"/>
</dbReference>
<dbReference type="PANTHER" id="PTHR37543">
    <property type="entry name" value="CCCH ZINC FINGER DNA BINDING PROTEIN (AFU_ORTHOLOGUE AFUA_5G12760)"/>
    <property type="match status" value="1"/>
</dbReference>
<evidence type="ECO:0000313" key="5">
    <source>
        <dbReference type="EMBL" id="KAF7289050.1"/>
    </source>
</evidence>
<keyword evidence="1" id="KW-0863">Zinc-finger</keyword>
<dbReference type="PROSITE" id="PS50103">
    <property type="entry name" value="ZF_C3H1"/>
    <property type="match status" value="2"/>
</dbReference>
<evidence type="ECO:0000259" key="4">
    <source>
        <dbReference type="PROSITE" id="PS50103"/>
    </source>
</evidence>
<gene>
    <name evidence="5" type="ORF">HMN09_01353200</name>
</gene>
<comment type="caution">
    <text evidence="5">The sequence shown here is derived from an EMBL/GenBank/DDBJ whole genome shotgun (WGS) entry which is preliminary data.</text>
</comment>
<evidence type="ECO:0000313" key="6">
    <source>
        <dbReference type="Proteomes" id="UP000613580"/>
    </source>
</evidence>
<dbReference type="OrthoDB" id="2270193at2759"/>
<dbReference type="EMBL" id="JACAZE010000030">
    <property type="protein sequence ID" value="KAF7289050.1"/>
    <property type="molecule type" value="Genomic_DNA"/>
</dbReference>
<feature type="zinc finger region" description="C3H1-type" evidence="1">
    <location>
        <begin position="340"/>
        <end position="368"/>
    </location>
</feature>
<dbReference type="Proteomes" id="UP000613580">
    <property type="component" value="Unassembled WGS sequence"/>
</dbReference>